<dbReference type="EMBL" id="JAGPXD010000003">
    <property type="protein sequence ID" value="KAH7362302.1"/>
    <property type="molecule type" value="Genomic_DNA"/>
</dbReference>
<name>A0A8K0TF61_9PEZI</name>
<comment type="caution">
    <text evidence="1">The sequence shown here is derived from an EMBL/GenBank/DDBJ whole genome shotgun (WGS) entry which is preliminary data.</text>
</comment>
<keyword evidence="2" id="KW-1185">Reference proteome</keyword>
<dbReference type="AlphaFoldDB" id="A0A8K0TF61"/>
<dbReference type="Proteomes" id="UP000813385">
    <property type="component" value="Unassembled WGS sequence"/>
</dbReference>
<dbReference type="OrthoDB" id="5376140at2759"/>
<accession>A0A8K0TF61</accession>
<sequence>MRRLLIAQPNGALPGSLPRGARAALKATMVAGHRTHIRRQASCISSQEQPTPAHQNPMFRPTPRKTINFSHHLSRPTQHLDVALRVYHGRALDPQSSEYQIASKLASLQDSRPSVVTAQMILYISPNLTPDLLNMLHGNQAWDNKLKKVMAMGFPTDHVFLWTKIITAKSLDEQARAFINHGGPKPIFILKYILGKALKNRDTMSVQSLYSLIEYCKNNPNDVLRSPRDADPLSSGCGVVSMNPAPIQEILETFLALARRVRPQAVAGVADFAAACLEKLTPGSNFPDAVYRFRCSIFSSVLSHLATPPSRSAYKHRRHGWKAMLRLLSLSSGLERPLVIDRTSYQAIRGVLLGVPKADSERDSATALSRTWPPYRILRNGIEEDTPLEEFASRSVKAGTMMMEAGYEKQLVDLITDVLGGTNTDGTPTLQTRSIISPRSMAVMSLSDLWAAQVRATRNPEEAWQAFQRPPAPGMNPDAAVYEQMIYKLLARHAEEYHHNLPGDGRETFPFDDLNYSDFEKARLTPPTLDRLISVMVSDNIPLEGRILRTLLRHSSSTHQAISCIHQSSLPLPQQMTLENLFRPLRFRDSPEYLTRYRGVSPTDIRKIPMSLVQVAIEVLCRLHPNLTSAGLSAVKRPHLGRIHIARHVAHALASRRDPRLWEVILEALSRPNILLGVESPKSRGRDVLLFSGKMLADAQRSCDITPNMFNSFTRVVRKTMESIVPSLVESIDTEGDEALMTFSPTYTHPEASSSRPLLADWAGHTHQVGIALLLDTAQGAVKAMWHDLSGVRSTNGHPNAGMITGVSINNYMKVLAFVGDHAEMERLLWWTLEHITTVEDDGDIKGLNQLSRALCAFRAFAEPMLPPETVAEIRNEFEDPRGRIRRALDIQWPSDEEVTRYAEADQWGHRQQLITLLQRVRELQGDEGDGGEGCTRRERDPNALAEAWEPHEQLTKYLSRFRKGLAEHWGGAGLALYNKSKVAIGWHVAGQGR</sequence>
<organism evidence="1 2">
    <name type="scientific">Plectosphaerella cucumerina</name>
    <dbReference type="NCBI Taxonomy" id="40658"/>
    <lineage>
        <taxon>Eukaryota</taxon>
        <taxon>Fungi</taxon>
        <taxon>Dikarya</taxon>
        <taxon>Ascomycota</taxon>
        <taxon>Pezizomycotina</taxon>
        <taxon>Sordariomycetes</taxon>
        <taxon>Hypocreomycetidae</taxon>
        <taxon>Glomerellales</taxon>
        <taxon>Plectosphaerellaceae</taxon>
        <taxon>Plectosphaerella</taxon>
    </lineage>
</organism>
<evidence type="ECO:0000313" key="1">
    <source>
        <dbReference type="EMBL" id="KAH7362302.1"/>
    </source>
</evidence>
<proteinExistence type="predicted"/>
<protein>
    <submittedName>
        <fullName evidence="1">Uncharacterized protein</fullName>
    </submittedName>
</protein>
<gene>
    <name evidence="1" type="ORF">B0T11DRAFT_339146</name>
</gene>
<evidence type="ECO:0000313" key="2">
    <source>
        <dbReference type="Proteomes" id="UP000813385"/>
    </source>
</evidence>
<reference evidence="1" key="1">
    <citation type="journal article" date="2021" name="Nat. Commun.">
        <title>Genetic determinants of endophytism in the Arabidopsis root mycobiome.</title>
        <authorList>
            <person name="Mesny F."/>
            <person name="Miyauchi S."/>
            <person name="Thiergart T."/>
            <person name="Pickel B."/>
            <person name="Atanasova L."/>
            <person name="Karlsson M."/>
            <person name="Huettel B."/>
            <person name="Barry K.W."/>
            <person name="Haridas S."/>
            <person name="Chen C."/>
            <person name="Bauer D."/>
            <person name="Andreopoulos W."/>
            <person name="Pangilinan J."/>
            <person name="LaButti K."/>
            <person name="Riley R."/>
            <person name="Lipzen A."/>
            <person name="Clum A."/>
            <person name="Drula E."/>
            <person name="Henrissat B."/>
            <person name="Kohler A."/>
            <person name="Grigoriev I.V."/>
            <person name="Martin F.M."/>
            <person name="Hacquard S."/>
        </authorList>
    </citation>
    <scope>NUCLEOTIDE SEQUENCE</scope>
    <source>
        <strain evidence="1">MPI-CAGE-AT-0016</strain>
    </source>
</reference>